<dbReference type="InterPro" id="IPR021908">
    <property type="entry name" value="YfbK_C"/>
</dbReference>
<evidence type="ECO:0000259" key="2">
    <source>
        <dbReference type="PROSITE" id="PS50234"/>
    </source>
</evidence>
<keyword evidence="1" id="KW-0732">Signal</keyword>
<dbReference type="KEGG" id="lacs:H4075_03615"/>
<dbReference type="Pfam" id="PF00092">
    <property type="entry name" value="VWA"/>
    <property type="match status" value="1"/>
</dbReference>
<feature type="signal peptide" evidence="1">
    <location>
        <begin position="1"/>
        <end position="20"/>
    </location>
</feature>
<protein>
    <submittedName>
        <fullName evidence="3">von Willebrand factor type A domain-containing protein</fullName>
    </submittedName>
</protein>
<evidence type="ECO:0000313" key="4">
    <source>
        <dbReference type="Proteomes" id="UP000515344"/>
    </source>
</evidence>
<proteinExistence type="predicted"/>
<organism evidence="3 4">
    <name type="scientific">Lacibacter sediminis</name>
    <dbReference type="NCBI Taxonomy" id="2760713"/>
    <lineage>
        <taxon>Bacteria</taxon>
        <taxon>Pseudomonadati</taxon>
        <taxon>Bacteroidota</taxon>
        <taxon>Chitinophagia</taxon>
        <taxon>Chitinophagales</taxon>
        <taxon>Chitinophagaceae</taxon>
        <taxon>Lacibacter</taxon>
    </lineage>
</organism>
<dbReference type="CDD" id="cd01465">
    <property type="entry name" value="vWA_subgroup"/>
    <property type="match status" value="1"/>
</dbReference>
<dbReference type="InterPro" id="IPR051266">
    <property type="entry name" value="CLCR"/>
</dbReference>
<dbReference type="Pfam" id="PF12450">
    <property type="entry name" value="vWF_A"/>
    <property type="match status" value="1"/>
</dbReference>
<keyword evidence="4" id="KW-1185">Reference proteome</keyword>
<dbReference type="PANTHER" id="PTHR10579">
    <property type="entry name" value="CALCIUM-ACTIVATED CHLORIDE CHANNEL REGULATOR"/>
    <property type="match status" value="1"/>
</dbReference>
<dbReference type="PANTHER" id="PTHR10579:SF43">
    <property type="entry name" value="ZINC FINGER (C3HC4-TYPE RING FINGER) FAMILY PROTEIN"/>
    <property type="match status" value="1"/>
</dbReference>
<dbReference type="PROSITE" id="PS50234">
    <property type="entry name" value="VWFA"/>
    <property type="match status" value="1"/>
</dbReference>
<dbReference type="Gene3D" id="3.40.50.410">
    <property type="entry name" value="von Willebrand factor, type A domain"/>
    <property type="match status" value="1"/>
</dbReference>
<sequence length="594" mass="66821">MNLRCIALVCLLLIAATADAQFYFRGEVKDAAGNGLALVQIRLHTSNSFYTSGSTGAFGIPSTKTKDTVSFFLHGYEEKTVVLNSNEYNTVLMKPSVAISNPKRKLLSVTRDKKEDTKGHYFTSGETYSSQVENSFNQAADYASVGFAMNVDKASYSNIRRFINMNSRAPTDAVRIEEMLNYFPQPYKEPEPGKDFHVQSQLTDCPWNPSNRLLFLQLQARKINYDSLPPSNFVFLIDVSGSMDLPNRLPLLKTAFRMMVQNLRSIDTLSIMLYGGTVGIVLQPTGGNEKDKIMSVIDSLAAGGDTPGESAIRQAYRLAQSQFIIGGNNRVILATDGDFNVGESSEEALMQLITQKQQTGIYLTCLGVGMGNYKDSKLEALAKKGNGNFAYLDNVMEAEKVLVKELMQTLYVVVDDAYLNTIFQASQVKRYRLIGFDNRKDVLADSNSILEGGEIGTGHTVTAVFEVELEKDYNTETPVAEAELSYQSVKTKNRVNEKIQLPFNYQSLYRVDSSYRFAAAVAMFGLMLKQSPYIKNPNWDALINLLTTCVDPKDYWQNEMLMLVRKAKELYKPVKEKKRWFRKRERKKDEIILF</sequence>
<dbReference type="SUPFAM" id="SSF53300">
    <property type="entry name" value="vWA-like"/>
    <property type="match status" value="1"/>
</dbReference>
<name>A0A7G5XIK0_9BACT</name>
<evidence type="ECO:0000256" key="1">
    <source>
        <dbReference type="SAM" id="SignalP"/>
    </source>
</evidence>
<dbReference type="InterPro" id="IPR022156">
    <property type="entry name" value="Uncharacterised_YfbK_N"/>
</dbReference>
<dbReference type="SMART" id="SM00327">
    <property type="entry name" value="VWA"/>
    <property type="match status" value="1"/>
</dbReference>
<reference evidence="4" key="1">
    <citation type="submission" date="2020-08" db="EMBL/GenBank/DDBJ databases">
        <title>Lacibacter sp. S13-6-6 genome sequencing.</title>
        <authorList>
            <person name="Jin L."/>
        </authorList>
    </citation>
    <scope>NUCLEOTIDE SEQUENCE [LARGE SCALE GENOMIC DNA]</scope>
    <source>
        <strain evidence="4">S13-6-6</strain>
    </source>
</reference>
<dbReference type="InterPro" id="IPR036465">
    <property type="entry name" value="vWFA_dom_sf"/>
</dbReference>
<dbReference type="Pfam" id="PF12034">
    <property type="entry name" value="YfbK_C"/>
    <property type="match status" value="1"/>
</dbReference>
<dbReference type="EMBL" id="CP060007">
    <property type="protein sequence ID" value="QNA45303.1"/>
    <property type="molecule type" value="Genomic_DNA"/>
</dbReference>
<gene>
    <name evidence="3" type="ORF">H4075_03615</name>
</gene>
<feature type="chain" id="PRO_5028898378" evidence="1">
    <location>
        <begin position="21"/>
        <end position="594"/>
    </location>
</feature>
<accession>A0A7G5XIK0</accession>
<dbReference type="InterPro" id="IPR002035">
    <property type="entry name" value="VWF_A"/>
</dbReference>
<dbReference type="RefSeq" id="WP_182804236.1">
    <property type="nucleotide sequence ID" value="NZ_CP060007.1"/>
</dbReference>
<dbReference type="Proteomes" id="UP000515344">
    <property type="component" value="Chromosome"/>
</dbReference>
<evidence type="ECO:0000313" key="3">
    <source>
        <dbReference type="EMBL" id="QNA45303.1"/>
    </source>
</evidence>
<dbReference type="AlphaFoldDB" id="A0A7G5XIK0"/>
<feature type="domain" description="VWFA" evidence="2">
    <location>
        <begin position="232"/>
        <end position="410"/>
    </location>
</feature>